<evidence type="ECO:0000256" key="1">
    <source>
        <dbReference type="SAM" id="MobiDB-lite"/>
    </source>
</evidence>
<organism evidence="3 4">
    <name type="scientific">Nonomuraea composti</name>
    <dbReference type="NCBI Taxonomy" id="2720023"/>
    <lineage>
        <taxon>Bacteria</taxon>
        <taxon>Bacillati</taxon>
        <taxon>Actinomycetota</taxon>
        <taxon>Actinomycetes</taxon>
        <taxon>Streptosporangiales</taxon>
        <taxon>Streptosporangiaceae</taxon>
        <taxon>Nonomuraea</taxon>
    </lineage>
</organism>
<keyword evidence="4" id="KW-1185">Reference proteome</keyword>
<feature type="domain" description="DNA primase/polymerase bifunctional N-terminal" evidence="2">
    <location>
        <begin position="37"/>
        <end position="250"/>
    </location>
</feature>
<dbReference type="SMART" id="SM00943">
    <property type="entry name" value="Prim-Pol"/>
    <property type="match status" value="1"/>
</dbReference>
<evidence type="ECO:0000313" key="4">
    <source>
        <dbReference type="Proteomes" id="UP000696294"/>
    </source>
</evidence>
<evidence type="ECO:0000313" key="3">
    <source>
        <dbReference type="EMBL" id="NJP95973.1"/>
    </source>
</evidence>
<dbReference type="Pfam" id="PF09250">
    <property type="entry name" value="Prim-Pol"/>
    <property type="match status" value="1"/>
</dbReference>
<comment type="caution">
    <text evidence="3">The sequence shown here is derived from an EMBL/GenBank/DDBJ whole genome shotgun (WGS) entry which is preliminary data.</text>
</comment>
<dbReference type="CDD" id="cd04859">
    <property type="entry name" value="Prim_Pol"/>
    <property type="match status" value="1"/>
</dbReference>
<dbReference type="RefSeq" id="WP_168017612.1">
    <property type="nucleotide sequence ID" value="NZ_JAATEP010000044.1"/>
</dbReference>
<sequence length="382" mass="40664">MAPAHRRPKRRDDVTLLSPLQTADAVQPFPSESLSLARWCAAQGWPVHPLAPGRKFPARNCAVCQAPGHVAEGCPCLTEGRWCHGHLAATLDQQVINRWWRTQPNSGVGVACGPARLVVIDIDAHPTPVPERDQLLPGIPIHPKVDLTGLASGYHTLALLAALRGQRSPAEDATTLRVRTPSGGLHVWYRADPGMTFLCSTGSGKARALAWQVDVRAHGGYIIAPGTRTKDGLYTPLGESRQPAALPRWLAQELARTGHVPGDRPRTLAETSPPVPPRAREAVTKAGGGAHPALRILHTLAAEVEACAAVDEGAGFTAKLNRAAYTAGGLVAGGYLSRQDAEQELTRAARHARAGQENRSAKIIASGLTRGATRPLYLQGRS</sequence>
<dbReference type="Proteomes" id="UP000696294">
    <property type="component" value="Unassembled WGS sequence"/>
</dbReference>
<proteinExistence type="predicted"/>
<name>A0ABX1BLI3_9ACTN</name>
<gene>
    <name evidence="3" type="ORF">HCN51_42175</name>
</gene>
<protein>
    <submittedName>
        <fullName evidence="3">Bifunctional DNA primase/polymerase</fullName>
    </submittedName>
</protein>
<accession>A0ABX1BLI3</accession>
<dbReference type="SUPFAM" id="SSF56747">
    <property type="entry name" value="Prim-pol domain"/>
    <property type="match status" value="1"/>
</dbReference>
<evidence type="ECO:0000259" key="2">
    <source>
        <dbReference type="SMART" id="SM00943"/>
    </source>
</evidence>
<dbReference type="InterPro" id="IPR015330">
    <property type="entry name" value="DNA_primase/pol_bifunc_N"/>
</dbReference>
<feature type="region of interest" description="Disordered" evidence="1">
    <location>
        <begin position="259"/>
        <end position="282"/>
    </location>
</feature>
<reference evidence="3 4" key="1">
    <citation type="submission" date="2020-03" db="EMBL/GenBank/DDBJ databases">
        <title>WGS of actinomycetes isolated from Thailand.</title>
        <authorList>
            <person name="Thawai C."/>
        </authorList>
    </citation>
    <scope>NUCLEOTIDE SEQUENCE [LARGE SCALE GENOMIC DNA]</scope>
    <source>
        <strain evidence="3 4">FMUSA5-5</strain>
    </source>
</reference>
<dbReference type="EMBL" id="JAATEP010000044">
    <property type="protein sequence ID" value="NJP95973.1"/>
    <property type="molecule type" value="Genomic_DNA"/>
</dbReference>